<dbReference type="InterPro" id="IPR025110">
    <property type="entry name" value="AMP-bd_C"/>
</dbReference>
<dbReference type="GO" id="GO:0043041">
    <property type="term" value="P:amino acid activation for nonribosomal peptide biosynthetic process"/>
    <property type="evidence" value="ECO:0007669"/>
    <property type="project" value="TreeGrafter"/>
</dbReference>
<dbReference type="CDD" id="cd05930">
    <property type="entry name" value="A_NRPS"/>
    <property type="match status" value="1"/>
</dbReference>
<dbReference type="NCBIfam" id="TIGR01733">
    <property type="entry name" value="AA-adenyl-dom"/>
    <property type="match status" value="1"/>
</dbReference>
<dbReference type="Gene3D" id="1.10.1200.10">
    <property type="entry name" value="ACP-like"/>
    <property type="match status" value="1"/>
</dbReference>
<dbReference type="Proteomes" id="UP000005387">
    <property type="component" value="Unassembled WGS sequence"/>
</dbReference>
<dbReference type="Gene3D" id="3.30.559.10">
    <property type="entry name" value="Chloramphenicol acetyltransferase-like domain"/>
    <property type="match status" value="1"/>
</dbReference>
<comment type="similarity">
    <text evidence="2">Belongs to the ATP-dependent AMP-binding enzyme family.</text>
</comment>
<sequence>MSDAAKLDRASIEDIMALTPTQEGLLYHYRSGMDEDSYVQQLSIRFAGELQMDVLRAAWRHVAQANEMLRTVFRWEKLEHPVQIVLREPNIQVEERDCSAHTAEEREKLVADAVEEERNRPADLTAAPLRVLVCVLDNHQFEMIVSWHHILFDGWSNGILLKEFMQAYDACLSGKEPNAPRKTRFKEFVSWLQKGDREASQLYWKEELAGFADRAVLPLSTGAGAEAARRKVPGTFSAPIPPEMIAQLTDYARGKGVTAATVLYGVWALLLHKYSGAGNVIFGTTVSGRTPELDNVEEMIGLFINTVPLRVTIDENVSAEQVILAVDAAIRRREAYESTPITDIAAWSGAGGADGLFETIVVLDNYPLDASALRCGSLTATDYQMRESTHYKLTLGIHTFGEWMVDFDYDAATLSASDIERMAGHYLHLLDQIVHQPLRQVGDLDLVTPSEREIILTRFNRSIEKSSQKLAHHVFEEQASANPTLIAVISGGQSFTYGDINARAERLARRLRRETFKSGERLVALFAERSDEWIVAMLAVLKAGCGYIPIDNAYAPARIAYMLEDSAAEVLLIGDGLEAPLTFTGRVVQLSGAASYEGDSSDTPLLNTTEEQIAYVTYTSGSTGAPKGVMTEHRQLLAYVHAFQQEFNLGPGDVVLQQASCSFDHFVEEVYPTLLSGATIVIAKREDVLDPDRLVQLLQTSGVTVVTIQPLLLSELNKRGGVPGVHTYLSGGDVLKAAHYDQLVDKARVYNTYGPTEATVCATYWRCDPEVEKNIPIGSPIAGYNVYIADRRGKLQPIGIPGEICISGNGVARGYLRNPELTKSKFVPDPYRPGETMYRTGDVGVWQEDGTIRFEGRNDEQVKIRGYRIDLREIELALQGHEAITEAFVMATDDAAGEKQIAAYVAIGREMTAYELREHLSDKLPAHMFPSVYYRIAAIPRTGNEKADKQALLRCTDRLPSGRVGVESQSETENAVIAVWRDVLKLAEIGPDDHFFDIGGNSLLLMTLQAKLERAFSAGITVTDLFSLPTVSKQAEWLDNRLSRREAYPIDGYQPLPEDCFEPRWSKGEAIAGQIQLQVPLEVVAALDRLAAECSVERYDILASMWGYLFAEAAGQRSAVFHAAVQHGALAIRLDLDTLHDFTGLFASVSAKLRNAGASGVIPLERVDRFIPERAPSDTLPFLCRSSAVAESERIRLLSLYDLMLIVEDTSTGKGLGLTLQYQKGRFQQGTPEWLTESYLDLLRQLSGTGVVS</sequence>
<dbReference type="OrthoDB" id="9765680at2"/>
<dbReference type="SMART" id="SM00823">
    <property type="entry name" value="PKS_PP"/>
    <property type="match status" value="1"/>
</dbReference>
<keyword evidence="5" id="KW-0677">Repeat</keyword>
<reference evidence="9 10" key="1">
    <citation type="submission" date="2010-07" db="EMBL/GenBank/DDBJ databases">
        <title>The draft genome of Paenibacillus curdlanolyticus YK9.</title>
        <authorList>
            <consortium name="US DOE Joint Genome Institute (JGI-PGF)"/>
            <person name="Lucas S."/>
            <person name="Copeland A."/>
            <person name="Lapidus A."/>
            <person name="Cheng J.-F."/>
            <person name="Bruce D."/>
            <person name="Goodwin L."/>
            <person name="Pitluck S."/>
            <person name="Land M.L."/>
            <person name="Hauser L."/>
            <person name="Chang Y.-J."/>
            <person name="Jeffries C."/>
            <person name="Anderson I.J."/>
            <person name="Johnson E."/>
            <person name="Loganathan U."/>
            <person name="Mulhopadhyay B."/>
            <person name="Kyrpides N."/>
            <person name="Woyke T.J."/>
        </authorList>
    </citation>
    <scope>NUCLEOTIDE SEQUENCE [LARGE SCALE GENOMIC DNA]</scope>
    <source>
        <strain evidence="9 10">YK9</strain>
    </source>
</reference>
<keyword evidence="3" id="KW-0596">Phosphopantetheine</keyword>
<feature type="domain" description="Carrier" evidence="8">
    <location>
        <begin position="967"/>
        <end position="1042"/>
    </location>
</feature>
<evidence type="ECO:0000256" key="3">
    <source>
        <dbReference type="ARBA" id="ARBA00022450"/>
    </source>
</evidence>
<dbReference type="InterPro" id="IPR009081">
    <property type="entry name" value="PP-bd_ACP"/>
</dbReference>
<keyword evidence="6" id="KW-0045">Antibiotic biosynthesis</keyword>
<evidence type="ECO:0000313" key="9">
    <source>
        <dbReference type="EMBL" id="EFM08502.1"/>
    </source>
</evidence>
<protein>
    <submittedName>
        <fullName evidence="9">Amino acid adenylation domain protein</fullName>
    </submittedName>
</protein>
<dbReference type="Pfam" id="PF00550">
    <property type="entry name" value="PP-binding"/>
    <property type="match status" value="1"/>
</dbReference>
<dbReference type="PANTHER" id="PTHR45527:SF1">
    <property type="entry name" value="FATTY ACID SYNTHASE"/>
    <property type="match status" value="1"/>
</dbReference>
<dbReference type="GO" id="GO:0017000">
    <property type="term" value="P:antibiotic biosynthetic process"/>
    <property type="evidence" value="ECO:0007669"/>
    <property type="project" value="UniProtKB-KW"/>
</dbReference>
<dbReference type="Gene3D" id="3.40.50.980">
    <property type="match status" value="2"/>
</dbReference>
<dbReference type="Pfam" id="PF00501">
    <property type="entry name" value="AMP-binding"/>
    <property type="match status" value="1"/>
</dbReference>
<dbReference type="PROSITE" id="PS50075">
    <property type="entry name" value="CARRIER"/>
    <property type="match status" value="1"/>
</dbReference>
<evidence type="ECO:0000259" key="8">
    <source>
        <dbReference type="PROSITE" id="PS50075"/>
    </source>
</evidence>
<dbReference type="AlphaFoldDB" id="E0IGA0"/>
<dbReference type="RefSeq" id="WP_006040671.1">
    <property type="nucleotide sequence ID" value="NZ_AEDD01000016.1"/>
</dbReference>
<dbReference type="SUPFAM" id="SSF56801">
    <property type="entry name" value="Acetyl-CoA synthetase-like"/>
    <property type="match status" value="1"/>
</dbReference>
<dbReference type="Gene3D" id="3.30.559.30">
    <property type="entry name" value="Nonribosomal peptide synthetase, condensation domain"/>
    <property type="match status" value="2"/>
</dbReference>
<keyword evidence="10" id="KW-1185">Reference proteome</keyword>
<evidence type="ECO:0000256" key="5">
    <source>
        <dbReference type="ARBA" id="ARBA00022737"/>
    </source>
</evidence>
<dbReference type="GO" id="GO:0003824">
    <property type="term" value="F:catalytic activity"/>
    <property type="evidence" value="ECO:0007669"/>
    <property type="project" value="UniProtKB-KW"/>
</dbReference>
<gene>
    <name evidence="9" type="ORF">PaecuDRAFT_4691</name>
</gene>
<evidence type="ECO:0000256" key="6">
    <source>
        <dbReference type="ARBA" id="ARBA00023194"/>
    </source>
</evidence>
<dbReference type="InterPro" id="IPR020845">
    <property type="entry name" value="AMP-binding_CS"/>
</dbReference>
<dbReference type="Gene3D" id="3.30.300.30">
    <property type="match status" value="1"/>
</dbReference>
<organism evidence="9 10">
    <name type="scientific">Paenibacillus curdlanolyticus YK9</name>
    <dbReference type="NCBI Taxonomy" id="717606"/>
    <lineage>
        <taxon>Bacteria</taxon>
        <taxon>Bacillati</taxon>
        <taxon>Bacillota</taxon>
        <taxon>Bacilli</taxon>
        <taxon>Bacillales</taxon>
        <taxon>Paenibacillaceae</taxon>
        <taxon>Paenibacillus</taxon>
    </lineage>
</organism>
<dbReference type="SUPFAM" id="SSF52777">
    <property type="entry name" value="CoA-dependent acyltransferases"/>
    <property type="match status" value="3"/>
</dbReference>
<name>E0IGA0_9BACL</name>
<dbReference type="Pfam" id="PF00668">
    <property type="entry name" value="Condensation"/>
    <property type="match status" value="1"/>
</dbReference>
<dbReference type="FunFam" id="3.40.50.980:FF:000001">
    <property type="entry name" value="Non-ribosomal peptide synthetase"/>
    <property type="match status" value="1"/>
</dbReference>
<dbReference type="GO" id="GO:0008610">
    <property type="term" value="P:lipid biosynthetic process"/>
    <property type="evidence" value="ECO:0007669"/>
    <property type="project" value="UniProtKB-ARBA"/>
</dbReference>
<dbReference type="GO" id="GO:0044550">
    <property type="term" value="P:secondary metabolite biosynthetic process"/>
    <property type="evidence" value="ECO:0007669"/>
    <property type="project" value="TreeGrafter"/>
</dbReference>
<dbReference type="InterPro" id="IPR000873">
    <property type="entry name" value="AMP-dep_synth/lig_dom"/>
</dbReference>
<comment type="cofactor">
    <cofactor evidence="1">
        <name>pantetheine 4'-phosphate</name>
        <dbReference type="ChEBI" id="CHEBI:47942"/>
    </cofactor>
</comment>
<dbReference type="InterPro" id="IPR045851">
    <property type="entry name" value="AMP-bd_C_sf"/>
</dbReference>
<dbReference type="InterPro" id="IPR001242">
    <property type="entry name" value="Condensation_dom"/>
</dbReference>
<proteinExistence type="inferred from homology"/>
<evidence type="ECO:0000256" key="2">
    <source>
        <dbReference type="ARBA" id="ARBA00006432"/>
    </source>
</evidence>
<dbReference type="Gene3D" id="2.30.38.10">
    <property type="entry name" value="Luciferase, Domain 3"/>
    <property type="match status" value="1"/>
</dbReference>
<dbReference type="PROSITE" id="PS00455">
    <property type="entry name" value="AMP_BINDING"/>
    <property type="match status" value="1"/>
</dbReference>
<keyword evidence="7" id="KW-0511">Multifunctional enzyme</keyword>
<evidence type="ECO:0000256" key="7">
    <source>
        <dbReference type="ARBA" id="ARBA00023268"/>
    </source>
</evidence>
<evidence type="ECO:0000313" key="10">
    <source>
        <dbReference type="Proteomes" id="UP000005387"/>
    </source>
</evidence>
<dbReference type="SUPFAM" id="SSF47336">
    <property type="entry name" value="ACP-like"/>
    <property type="match status" value="1"/>
</dbReference>
<dbReference type="GO" id="GO:0031177">
    <property type="term" value="F:phosphopantetheine binding"/>
    <property type="evidence" value="ECO:0007669"/>
    <property type="project" value="InterPro"/>
</dbReference>
<dbReference type="GO" id="GO:0005737">
    <property type="term" value="C:cytoplasm"/>
    <property type="evidence" value="ECO:0007669"/>
    <property type="project" value="TreeGrafter"/>
</dbReference>
<dbReference type="InterPro" id="IPR036736">
    <property type="entry name" value="ACP-like_sf"/>
</dbReference>
<dbReference type="InterPro" id="IPR010071">
    <property type="entry name" value="AA_adenyl_dom"/>
</dbReference>
<accession>E0IGA0</accession>
<dbReference type="InterPro" id="IPR023213">
    <property type="entry name" value="CAT-like_dom_sf"/>
</dbReference>
<dbReference type="InterPro" id="IPR020806">
    <property type="entry name" value="PKS_PP-bd"/>
</dbReference>
<dbReference type="EMBL" id="AEDD01000016">
    <property type="protein sequence ID" value="EFM08502.1"/>
    <property type="molecule type" value="Genomic_DNA"/>
</dbReference>
<dbReference type="PANTHER" id="PTHR45527">
    <property type="entry name" value="NONRIBOSOMAL PEPTIDE SYNTHETASE"/>
    <property type="match status" value="1"/>
</dbReference>
<evidence type="ECO:0000256" key="1">
    <source>
        <dbReference type="ARBA" id="ARBA00001957"/>
    </source>
</evidence>
<evidence type="ECO:0000256" key="4">
    <source>
        <dbReference type="ARBA" id="ARBA00022553"/>
    </source>
</evidence>
<dbReference type="Pfam" id="PF13193">
    <property type="entry name" value="AMP-binding_C"/>
    <property type="match status" value="1"/>
</dbReference>
<dbReference type="STRING" id="717606.PaecuDRAFT_4691"/>
<dbReference type="eggNOG" id="COG1020">
    <property type="taxonomic scope" value="Bacteria"/>
</dbReference>
<keyword evidence="4" id="KW-0597">Phosphoprotein</keyword>